<dbReference type="PANTHER" id="PTHR47064">
    <property type="entry name" value="PUTATIVE (AFU_ORTHOLOGUE AFUA_1G08990)-RELATED"/>
    <property type="match status" value="1"/>
</dbReference>
<dbReference type="PRINTS" id="PR00463">
    <property type="entry name" value="EP450I"/>
</dbReference>
<dbReference type="PANTHER" id="PTHR47064:SF2">
    <property type="entry name" value="SMP-30_GLUCONOLACTONASE_LRE-LIKE REGION DOMAIN-CONTAINING PROTEIN-RELATED"/>
    <property type="match status" value="1"/>
</dbReference>
<organism evidence="4 5">
    <name type="scientific">Elasticomyces elasticus</name>
    <dbReference type="NCBI Taxonomy" id="574655"/>
    <lineage>
        <taxon>Eukaryota</taxon>
        <taxon>Fungi</taxon>
        <taxon>Dikarya</taxon>
        <taxon>Ascomycota</taxon>
        <taxon>Pezizomycotina</taxon>
        <taxon>Dothideomycetes</taxon>
        <taxon>Dothideomycetidae</taxon>
        <taxon>Mycosphaerellales</taxon>
        <taxon>Teratosphaeriaceae</taxon>
        <taxon>Elasticomyces</taxon>
    </lineage>
</organism>
<dbReference type="PRINTS" id="PR00385">
    <property type="entry name" value="P450"/>
</dbReference>
<evidence type="ECO:0000256" key="1">
    <source>
        <dbReference type="PIRSR" id="PIRSR602401-1"/>
    </source>
</evidence>
<comment type="cofactor">
    <cofactor evidence="1">
        <name>heme</name>
        <dbReference type="ChEBI" id="CHEBI:30413"/>
    </cofactor>
</comment>
<dbReference type="GO" id="GO:0005506">
    <property type="term" value="F:iron ion binding"/>
    <property type="evidence" value="ECO:0007669"/>
    <property type="project" value="InterPro"/>
</dbReference>
<evidence type="ECO:0000313" key="4">
    <source>
        <dbReference type="EMBL" id="KAK5704322.1"/>
    </source>
</evidence>
<dbReference type="InterPro" id="IPR036396">
    <property type="entry name" value="Cyt_P450_sf"/>
</dbReference>
<dbReference type="SUPFAM" id="SSF48264">
    <property type="entry name" value="Cytochrome P450"/>
    <property type="match status" value="1"/>
</dbReference>
<feature type="binding site" description="axial binding residue" evidence="1">
    <location>
        <position position="447"/>
    </location>
    <ligand>
        <name>heme</name>
        <dbReference type="ChEBI" id="CHEBI:30413"/>
    </ligand>
    <ligandPart>
        <name>Fe</name>
        <dbReference type="ChEBI" id="CHEBI:18248"/>
    </ligandPart>
</feature>
<reference evidence="4" key="1">
    <citation type="submission" date="2023-08" db="EMBL/GenBank/DDBJ databases">
        <title>Black Yeasts Isolated from many extreme environments.</title>
        <authorList>
            <person name="Coleine C."/>
            <person name="Stajich J.E."/>
            <person name="Selbmann L."/>
        </authorList>
    </citation>
    <scope>NUCLEOTIDE SEQUENCE</scope>
    <source>
        <strain evidence="4">CCFEE 5810</strain>
    </source>
</reference>
<dbReference type="SUPFAM" id="SSF63829">
    <property type="entry name" value="Calcium-dependent phosphotriesterase"/>
    <property type="match status" value="1"/>
</dbReference>
<comment type="caution">
    <text evidence="4">The sequence shown here is derived from an EMBL/GenBank/DDBJ whole genome shotgun (WGS) entry which is preliminary data.</text>
</comment>
<dbReference type="Pfam" id="PF00067">
    <property type="entry name" value="p450"/>
    <property type="match status" value="1"/>
</dbReference>
<feature type="transmembrane region" description="Helical" evidence="2">
    <location>
        <begin position="6"/>
        <end position="30"/>
    </location>
</feature>
<dbReference type="EMBL" id="JAVRQU010000004">
    <property type="protein sequence ID" value="KAK5704322.1"/>
    <property type="molecule type" value="Genomic_DNA"/>
</dbReference>
<keyword evidence="1" id="KW-0479">Metal-binding</keyword>
<gene>
    <name evidence="4" type="ORF">LTR97_003340</name>
</gene>
<dbReference type="GO" id="GO:0020037">
    <property type="term" value="F:heme binding"/>
    <property type="evidence" value="ECO:0007669"/>
    <property type="project" value="InterPro"/>
</dbReference>
<keyword evidence="1" id="KW-0408">Iron</keyword>
<evidence type="ECO:0000259" key="3">
    <source>
        <dbReference type="Pfam" id="PF08450"/>
    </source>
</evidence>
<protein>
    <recommendedName>
        <fullName evidence="3">SMP-30/Gluconolactonase/LRE-like region domain-containing protein</fullName>
    </recommendedName>
</protein>
<keyword evidence="2" id="KW-0812">Transmembrane</keyword>
<sequence>MAGLQSLSLFALCSVALLITAAYVLTTAVIQYWRLRKIPGPQAAAWTNLWLLIRMNSDEPFYHFRRRLAEKYGPVQRYGPNRVMFSDISAIPAMYGTTNPIYPKADNHNIPVAYANGTQVLSFIALKDDDKAARLKRNLHSTFTTQGVLSFEPHVDHTVLELVGHLNAAGSSANLAQWMSWFAFDTIARIAFSEDQGFMKQQQDVGGAMQAGQRRFDHWNFYFAIPWLDGILYKNWWVRNSKRPASALMRLALRAIETRKLKGGLGSHHDLLDLYMSSAERDPELYTPAAIIGLTMTTMQAGAETTAFTTATCMYCLLSNKRVLEKLRLEIESVAPANESGWELPSVSVLRKLTYLEACVKESQRLRPTINIVSERVVPAGGATIAGVNLPGGTIVGMNTGGIYHDPSIFGWDVDVYRPERWLEASEEQRVIMNRGNLSFLAGKRMCLGLHVAWMEMRKVVSALVMNFEMELAHPERGLKQSAGIFAAPTDVQIRLSPRRFGRQFIIHSYPRYFWMAIAQPQHSRESSPPIRAPGLAEPITQEPLCKQIVVPPWRATEAGYGRSPRRWTLLLLCLASGAVALNMLIQYFFPTLLGHICHVLALFSVTIKLDNSTWKSKVPDNAAYWLEEHRTALSTMQGNYWNGSDWPTSIQWVSAFMDTLLVASDRSFAYTLGSSDISARSGKSLRSEIDHYLSHVEAFYDDEDVIQIFDAAYDDAQWVVLEWLEAIKFIGEYPKYAQSSHGRANIARFAHRAHIFYNIVQNQFNTSECGGGITWNPALATYKNAITNELFLSSSVAMYLYYPGNTLSDPYPSPRYANVTNTTLPALPRLAKHDPILLRNAVDEYQWFKTHNFTNALGLVVDGFHISHNQTTCNERNEQVYTYNQGVMLSGLRGLWEATGDTSYLRDGYKYIKATINATGWNVHSHSLRGQWAGLGRNGIMEDYCDAPANCSQDNQIFKGIYFHHLGLFCESLPTKQPLVAGVTYTASSGVSATHSSNCASYVPWIEHNARAALGTRNTTGIMGGWWTASHLNKTQEPWLAWSPPKPKGSIDPINEPWLLRQPPWTRQHQRKDLPSDKGTSRSFLNAVDFSKRHRTDFLSRDINDKGRGRTVETQASGIGVRITKEERTVAAKSLSNQSLKEPFFAVYAESFFGIIGKSPSIQLIVERDYKIAHEAPVYVPGDDSVYFTSNVLRSADGSNPHIAISKASRQRDQSWKVQDIPTSISMGNGAINYGNDIIFCAQGTKTEAGGIMVMETKDPYSATTLVDSFHGRLFNSVNDVITHTDGSIWFTDPTYGFEQDFREKPQLPCQVYRFEPETGDIRVVADGFGRPNGLCFSPDEQTCYVTDTDMVHGDGVDPTRVGTIYAFDVIVRNHSHFLANRRVLAMADAGIPDGVKCDLQGNVYSGCGDGVNVWDAGGRLVGKIIIPGGVANFCFTKAGEMVMLNEERVWIATVSDEVQGALLHNLGIDISRP</sequence>
<accession>A0AAN8A4W9</accession>
<dbReference type="GO" id="GO:0005975">
    <property type="term" value="P:carbohydrate metabolic process"/>
    <property type="evidence" value="ECO:0007669"/>
    <property type="project" value="InterPro"/>
</dbReference>
<evidence type="ECO:0000313" key="5">
    <source>
        <dbReference type="Proteomes" id="UP001310594"/>
    </source>
</evidence>
<dbReference type="InterPro" id="IPR005198">
    <property type="entry name" value="Glyco_hydro_76"/>
</dbReference>
<feature type="domain" description="SMP-30/Gluconolactonase/LRE-like region" evidence="3">
    <location>
        <begin position="1176"/>
        <end position="1438"/>
    </location>
</feature>
<dbReference type="Pfam" id="PF03663">
    <property type="entry name" value="Glyco_hydro_76"/>
    <property type="match status" value="1"/>
</dbReference>
<name>A0AAN8A4W9_9PEZI</name>
<dbReference type="Proteomes" id="UP001310594">
    <property type="component" value="Unassembled WGS sequence"/>
</dbReference>
<dbReference type="GO" id="GO:0004497">
    <property type="term" value="F:monooxygenase activity"/>
    <property type="evidence" value="ECO:0007669"/>
    <property type="project" value="InterPro"/>
</dbReference>
<keyword evidence="2" id="KW-0472">Membrane</keyword>
<evidence type="ECO:0000256" key="2">
    <source>
        <dbReference type="SAM" id="Phobius"/>
    </source>
</evidence>
<dbReference type="Pfam" id="PF08450">
    <property type="entry name" value="SGL"/>
    <property type="match status" value="1"/>
</dbReference>
<dbReference type="InterPro" id="IPR052988">
    <property type="entry name" value="Oryzine_lactonohydrolase"/>
</dbReference>
<proteinExistence type="predicted"/>
<dbReference type="InterPro" id="IPR011042">
    <property type="entry name" value="6-blade_b-propeller_TolB-like"/>
</dbReference>
<dbReference type="Gene3D" id="1.10.630.10">
    <property type="entry name" value="Cytochrome P450"/>
    <property type="match status" value="1"/>
</dbReference>
<dbReference type="Gene3D" id="2.120.10.30">
    <property type="entry name" value="TolB, C-terminal domain"/>
    <property type="match status" value="1"/>
</dbReference>
<keyword evidence="1" id="KW-0349">Heme</keyword>
<dbReference type="Gene3D" id="1.50.10.20">
    <property type="match status" value="1"/>
</dbReference>
<dbReference type="InterPro" id="IPR002401">
    <property type="entry name" value="Cyt_P450_E_grp-I"/>
</dbReference>
<dbReference type="SUPFAM" id="SSF48208">
    <property type="entry name" value="Six-hairpin glycosidases"/>
    <property type="match status" value="1"/>
</dbReference>
<dbReference type="InterPro" id="IPR008928">
    <property type="entry name" value="6-hairpin_glycosidase_sf"/>
</dbReference>
<dbReference type="GO" id="GO:0016705">
    <property type="term" value="F:oxidoreductase activity, acting on paired donors, with incorporation or reduction of molecular oxygen"/>
    <property type="evidence" value="ECO:0007669"/>
    <property type="project" value="InterPro"/>
</dbReference>
<dbReference type="InterPro" id="IPR013658">
    <property type="entry name" value="SGL"/>
</dbReference>
<dbReference type="InterPro" id="IPR001128">
    <property type="entry name" value="Cyt_P450"/>
</dbReference>
<keyword evidence="2" id="KW-1133">Transmembrane helix</keyword>